<evidence type="ECO:0000256" key="9">
    <source>
        <dbReference type="ARBA" id="ARBA00023157"/>
    </source>
</evidence>
<dbReference type="GO" id="GO:0046872">
    <property type="term" value="F:metal ion binding"/>
    <property type="evidence" value="ECO:0007669"/>
    <property type="project" value="UniProtKB-KW"/>
</dbReference>
<dbReference type="GO" id="GO:0007417">
    <property type="term" value="P:central nervous system development"/>
    <property type="evidence" value="ECO:0007669"/>
    <property type="project" value="TreeGrafter"/>
</dbReference>
<dbReference type="PROSITE" id="PS50963">
    <property type="entry name" value="LINK_2"/>
    <property type="match status" value="4"/>
</dbReference>
<keyword evidence="3" id="KW-0964">Secreted</keyword>
<dbReference type="GO" id="GO:0001501">
    <property type="term" value="P:skeletal system development"/>
    <property type="evidence" value="ECO:0007669"/>
    <property type="project" value="TreeGrafter"/>
</dbReference>
<feature type="disulfide bond" evidence="14">
    <location>
        <begin position="1545"/>
        <end position="1588"/>
    </location>
</feature>
<evidence type="ECO:0000256" key="1">
    <source>
        <dbReference type="ARBA" id="ARBA00004498"/>
    </source>
</evidence>
<dbReference type="PANTHER" id="PTHR22804:SF42">
    <property type="entry name" value="AGGRECAN CORE PROTEIN"/>
    <property type="match status" value="1"/>
</dbReference>
<protein>
    <recommendedName>
        <fullName evidence="12">Aggrecan core protein</fullName>
    </recommendedName>
    <alternativeName>
        <fullName evidence="13">Cartilage-specific proteoglycan core protein</fullName>
    </alternativeName>
</protein>
<dbReference type="PROSITE" id="PS50835">
    <property type="entry name" value="IG_LIKE"/>
    <property type="match status" value="1"/>
</dbReference>
<dbReference type="PROSITE" id="PS00290">
    <property type="entry name" value="IG_MHC"/>
    <property type="match status" value="1"/>
</dbReference>
<evidence type="ECO:0000259" key="21">
    <source>
        <dbReference type="PROSITE" id="PS50963"/>
    </source>
</evidence>
<dbReference type="SMART" id="SM00409">
    <property type="entry name" value="IG"/>
    <property type="match status" value="1"/>
</dbReference>
<feature type="domain" description="C-type lectin" evidence="18">
    <location>
        <begin position="1425"/>
        <end position="1539"/>
    </location>
</feature>
<dbReference type="FunFam" id="2.10.70.10:FF:000003">
    <property type="entry name" value="Versican core protein"/>
    <property type="match status" value="1"/>
</dbReference>
<feature type="domain" description="Link" evidence="21">
    <location>
        <begin position="255"/>
        <end position="351"/>
    </location>
</feature>
<dbReference type="Pfam" id="PF00084">
    <property type="entry name" value="Sushi"/>
    <property type="match status" value="1"/>
</dbReference>
<feature type="domain" description="Link" evidence="21">
    <location>
        <begin position="154"/>
        <end position="249"/>
    </location>
</feature>
<evidence type="ECO:0000313" key="22">
    <source>
        <dbReference type="EMBL" id="GCC25630.1"/>
    </source>
</evidence>
<evidence type="ECO:0000256" key="10">
    <source>
        <dbReference type="ARBA" id="ARBA00023180"/>
    </source>
</evidence>
<evidence type="ECO:0000256" key="12">
    <source>
        <dbReference type="ARBA" id="ARBA00039399"/>
    </source>
</evidence>
<evidence type="ECO:0000259" key="19">
    <source>
        <dbReference type="PROSITE" id="PS50835"/>
    </source>
</evidence>
<dbReference type="OMA" id="PRIMCID"/>
<dbReference type="CDD" id="cd03588">
    <property type="entry name" value="CLECT_CSPGs"/>
    <property type="match status" value="1"/>
</dbReference>
<dbReference type="InterPro" id="IPR000538">
    <property type="entry name" value="Link_dom"/>
</dbReference>
<dbReference type="InterPro" id="IPR016187">
    <property type="entry name" value="CTDL_fold"/>
</dbReference>
<dbReference type="InterPro" id="IPR013106">
    <property type="entry name" value="Ig_V-set"/>
</dbReference>
<dbReference type="InterPro" id="IPR003006">
    <property type="entry name" value="Ig/MHC_CS"/>
</dbReference>
<dbReference type="CDD" id="cd03517">
    <property type="entry name" value="Link_domain_CSPGs_modules_1_3"/>
    <property type="match status" value="2"/>
</dbReference>
<feature type="disulfide bond" evidence="15">
    <location>
        <begin position="200"/>
        <end position="221"/>
    </location>
</feature>
<dbReference type="InterPro" id="IPR016186">
    <property type="entry name" value="C-type_lectin-like/link_sf"/>
</dbReference>
<dbReference type="PROSITE" id="PS00615">
    <property type="entry name" value="C_TYPE_LECTIN_1"/>
    <property type="match status" value="1"/>
</dbReference>
<evidence type="ECO:0000256" key="11">
    <source>
        <dbReference type="ARBA" id="ARBA00023319"/>
    </source>
</evidence>
<dbReference type="FunFam" id="3.10.100.10:FF:000011">
    <property type="entry name" value="Aggrecan core protein"/>
    <property type="match status" value="2"/>
</dbReference>
<dbReference type="PRINTS" id="PR01265">
    <property type="entry name" value="LINKMODULE"/>
</dbReference>
<feature type="region of interest" description="Disordered" evidence="16">
    <location>
        <begin position="1255"/>
        <end position="1282"/>
    </location>
</feature>
<dbReference type="SMART" id="SM00032">
    <property type="entry name" value="CCP"/>
    <property type="match status" value="1"/>
</dbReference>
<dbReference type="CDD" id="cd03520">
    <property type="entry name" value="Link_domain_CSPGs_modules_2_4"/>
    <property type="match status" value="2"/>
</dbReference>
<comment type="caution">
    <text evidence="22">The sequence shown here is derived from an EMBL/GenBank/DDBJ whole genome shotgun (WGS) entry which is preliminary data.</text>
</comment>
<comment type="subcellular location">
    <subcellularLocation>
        <location evidence="1">Secreted</location>
        <location evidence="1">Extracellular space</location>
        <location evidence="1">Extracellular matrix</location>
    </subcellularLocation>
</comment>
<dbReference type="GO" id="GO:0010001">
    <property type="term" value="P:glial cell differentiation"/>
    <property type="evidence" value="ECO:0007669"/>
    <property type="project" value="TreeGrafter"/>
</dbReference>
<dbReference type="GO" id="GO:0072534">
    <property type="term" value="C:perineuronal net"/>
    <property type="evidence" value="ECO:0007669"/>
    <property type="project" value="TreeGrafter"/>
</dbReference>
<dbReference type="Gene3D" id="2.10.70.10">
    <property type="entry name" value="Complement Module, domain 1"/>
    <property type="match status" value="1"/>
</dbReference>
<dbReference type="SUPFAM" id="SSF57535">
    <property type="entry name" value="Complement control module/SCR domain"/>
    <property type="match status" value="1"/>
</dbReference>
<keyword evidence="4" id="KW-0272">Extracellular matrix</keyword>
<feature type="disulfide bond" evidence="15">
    <location>
        <begin position="736"/>
        <end position="757"/>
    </location>
</feature>
<feature type="region of interest" description="Disordered" evidence="16">
    <location>
        <begin position="1610"/>
        <end position="1632"/>
    </location>
</feature>
<evidence type="ECO:0000256" key="7">
    <source>
        <dbReference type="ARBA" id="ARBA00022737"/>
    </source>
</evidence>
<keyword evidence="23" id="KW-1185">Reference proteome</keyword>
<dbReference type="InterPro" id="IPR001304">
    <property type="entry name" value="C-type_lectin-like"/>
</dbReference>
<dbReference type="GO" id="GO:0045202">
    <property type="term" value="C:synapse"/>
    <property type="evidence" value="ECO:0007669"/>
    <property type="project" value="TreeGrafter"/>
</dbReference>
<evidence type="ECO:0000256" key="4">
    <source>
        <dbReference type="ARBA" id="ARBA00022530"/>
    </source>
</evidence>
<dbReference type="Pfam" id="PF00059">
    <property type="entry name" value="Lectin_C"/>
    <property type="match status" value="1"/>
</dbReference>
<dbReference type="STRING" id="137246.A0A401S5F7"/>
<dbReference type="Pfam" id="PF00193">
    <property type="entry name" value="Xlink"/>
    <property type="match status" value="4"/>
</dbReference>
<keyword evidence="8" id="KW-0654">Proteoglycan</keyword>
<evidence type="ECO:0000256" key="5">
    <source>
        <dbReference type="ARBA" id="ARBA00022723"/>
    </source>
</evidence>
<evidence type="ECO:0000313" key="23">
    <source>
        <dbReference type="Proteomes" id="UP000287033"/>
    </source>
</evidence>
<evidence type="ECO:0000256" key="14">
    <source>
        <dbReference type="PROSITE-ProRule" id="PRU00302"/>
    </source>
</evidence>
<feature type="domain" description="Sushi" evidence="20">
    <location>
        <begin position="1543"/>
        <end position="1603"/>
    </location>
</feature>
<dbReference type="SUPFAM" id="SSF48726">
    <property type="entry name" value="Immunoglobulin"/>
    <property type="match status" value="1"/>
</dbReference>
<dbReference type="InterPro" id="IPR007110">
    <property type="entry name" value="Ig-like_dom"/>
</dbReference>
<name>A0A401S5F7_CHIPU</name>
<dbReference type="InterPro" id="IPR050691">
    <property type="entry name" value="Hyaluronan_bind_Proteoglycan"/>
</dbReference>
<dbReference type="SMART" id="SM00445">
    <property type="entry name" value="LINK"/>
    <property type="match status" value="4"/>
</dbReference>
<keyword evidence="5" id="KW-0479">Metal-binding</keyword>
<dbReference type="PANTHER" id="PTHR22804">
    <property type="entry name" value="AGGRECAN/VERSICAN PROTEOGLYCAN"/>
    <property type="match status" value="1"/>
</dbReference>
<dbReference type="InterPro" id="IPR033987">
    <property type="entry name" value="CSPG_CTLD"/>
</dbReference>
<feature type="domain" description="Ig-like" evidence="19">
    <location>
        <begin position="45"/>
        <end position="147"/>
    </location>
</feature>
<keyword evidence="11" id="KW-0393">Immunoglobulin domain</keyword>
<accession>A0A401S5F7</accession>
<dbReference type="OrthoDB" id="441660at2759"/>
<dbReference type="GO" id="GO:0007155">
    <property type="term" value="P:cell adhesion"/>
    <property type="evidence" value="ECO:0007669"/>
    <property type="project" value="InterPro"/>
</dbReference>
<evidence type="ECO:0000256" key="6">
    <source>
        <dbReference type="ARBA" id="ARBA00022729"/>
    </source>
</evidence>
<feature type="disulfide bond" evidence="15">
    <location>
        <begin position="298"/>
        <end position="319"/>
    </location>
</feature>
<evidence type="ECO:0000259" key="18">
    <source>
        <dbReference type="PROSITE" id="PS50041"/>
    </source>
</evidence>
<dbReference type="InterPro" id="IPR013783">
    <property type="entry name" value="Ig-like_fold"/>
</dbReference>
<dbReference type="SMART" id="SM00034">
    <property type="entry name" value="CLECT"/>
    <property type="match status" value="1"/>
</dbReference>
<dbReference type="SUPFAM" id="SSF56436">
    <property type="entry name" value="C-type lectin-like"/>
    <property type="match status" value="5"/>
</dbReference>
<dbReference type="GO" id="GO:0005540">
    <property type="term" value="F:hyaluronic acid binding"/>
    <property type="evidence" value="ECO:0007669"/>
    <property type="project" value="InterPro"/>
</dbReference>
<feature type="disulfide bond" evidence="14">
    <location>
        <begin position="1574"/>
        <end position="1601"/>
    </location>
</feature>
<evidence type="ECO:0000256" key="15">
    <source>
        <dbReference type="PROSITE-ProRule" id="PRU00323"/>
    </source>
</evidence>
<feature type="signal peptide" evidence="17">
    <location>
        <begin position="1"/>
        <end position="16"/>
    </location>
</feature>
<reference evidence="22 23" key="1">
    <citation type="journal article" date="2018" name="Nat. Ecol. Evol.">
        <title>Shark genomes provide insights into elasmobranch evolution and the origin of vertebrates.</title>
        <authorList>
            <person name="Hara Y"/>
            <person name="Yamaguchi K"/>
            <person name="Onimaru K"/>
            <person name="Kadota M"/>
            <person name="Koyanagi M"/>
            <person name="Keeley SD"/>
            <person name="Tatsumi K"/>
            <person name="Tanaka K"/>
            <person name="Motone F"/>
            <person name="Kageyama Y"/>
            <person name="Nozu R"/>
            <person name="Adachi N"/>
            <person name="Nishimura O"/>
            <person name="Nakagawa R"/>
            <person name="Tanegashima C"/>
            <person name="Kiyatake I"/>
            <person name="Matsumoto R"/>
            <person name="Murakumo K"/>
            <person name="Nishida K"/>
            <person name="Terakita A"/>
            <person name="Kuratani S"/>
            <person name="Sato K"/>
            <person name="Hyodo S Kuraku.S."/>
        </authorList>
    </citation>
    <scope>NUCLEOTIDE SEQUENCE [LARGE SCALE GENOMIC DNA]</scope>
</reference>
<evidence type="ECO:0000256" key="3">
    <source>
        <dbReference type="ARBA" id="ARBA00022525"/>
    </source>
</evidence>
<evidence type="ECO:0000256" key="2">
    <source>
        <dbReference type="ARBA" id="ARBA00006838"/>
    </source>
</evidence>
<dbReference type="InterPro" id="IPR000436">
    <property type="entry name" value="Sushi_SCR_CCP_dom"/>
</dbReference>
<evidence type="ECO:0000259" key="20">
    <source>
        <dbReference type="PROSITE" id="PS50923"/>
    </source>
</evidence>
<dbReference type="InterPro" id="IPR018378">
    <property type="entry name" value="C-type_lectin_CS"/>
</dbReference>
<feature type="compositionally biased region" description="Low complexity" evidence="16">
    <location>
        <begin position="1256"/>
        <end position="1272"/>
    </location>
</feature>
<comment type="caution">
    <text evidence="15">Lacks conserved residue(s) required for the propagation of feature annotation.</text>
</comment>
<proteinExistence type="inferred from homology"/>
<keyword evidence="14" id="KW-0768">Sushi</keyword>
<dbReference type="PROSITE" id="PS50923">
    <property type="entry name" value="SUSHI"/>
    <property type="match status" value="1"/>
</dbReference>
<dbReference type="SMART" id="SM00406">
    <property type="entry name" value="IGv"/>
    <property type="match status" value="1"/>
</dbReference>
<keyword evidence="10" id="KW-0325">Glycoprotein</keyword>
<keyword evidence="7" id="KW-0677">Repeat</keyword>
<dbReference type="GO" id="GO:0002052">
    <property type="term" value="P:positive regulation of neuroblast proliferation"/>
    <property type="evidence" value="ECO:0007669"/>
    <property type="project" value="TreeGrafter"/>
</dbReference>
<feature type="domain" description="Link" evidence="21">
    <location>
        <begin position="693"/>
        <end position="789"/>
    </location>
</feature>
<keyword evidence="9 14" id="KW-1015">Disulfide bond</keyword>
<keyword evidence="6 17" id="KW-0732">Signal</keyword>
<comment type="similarity">
    <text evidence="2">Belongs to the aggrecan/versican proteoglycan family.</text>
</comment>
<dbReference type="InterPro" id="IPR035976">
    <property type="entry name" value="Sushi/SCR/CCP_sf"/>
</dbReference>
<dbReference type="FunFam" id="3.10.100.10:FF:000002">
    <property type="entry name" value="Hyaluronan proteoglycan link protein 1"/>
    <property type="match status" value="2"/>
</dbReference>
<dbReference type="GO" id="GO:0005615">
    <property type="term" value="C:extracellular space"/>
    <property type="evidence" value="ECO:0007669"/>
    <property type="project" value="TreeGrafter"/>
</dbReference>
<dbReference type="Proteomes" id="UP000287033">
    <property type="component" value="Unassembled WGS sequence"/>
</dbReference>
<dbReference type="CDD" id="cd00033">
    <property type="entry name" value="CCP"/>
    <property type="match status" value="1"/>
</dbReference>
<dbReference type="PROSITE" id="PS50041">
    <property type="entry name" value="C_TYPE_LECTIN_2"/>
    <property type="match status" value="1"/>
</dbReference>
<sequence>MTTLLLVFVCLRVITAAISVEVSDDTKALSVKIAVQSPVKAVLASSVNIPCYFIDSTSLSPDTPLATLLAPRIKWTKISEDGKETVIVVATSGKVKISQEYQGRVKLPSYHEIPNDATLELDKLQSSDSGMYRCEVTHGIEDSQDVIQLVVKGIVFHYRAITSRYTLNFYKAQQACVDNTAIIATPEQLQAAYDDGFDQCDAGWLADQTVRYPIHKPRVGCYGNLDEYPGVRSYGVRDTNETYDVYCFATELPGNVFYITTTGRYAFKEAMEACLDKGAQLATTGQLYMAWKDGMDQCNTGWLADGSVRYPITKRRPNCGGNLLGVRTVYRYANQTGYPDPSTRHDAYCFSGKVDIEAITETPLIYPATEPEELFTDEGSAFTIQTITERVEKFFTQPIVDKEAIGDIITLSPFTPETLPFTEEVTEVTGVPEILTPGTGSIPPSEEPVPSVSEGITVAEITHLPENLTISEDLTTPEIVLAGTEVVTLSEVTVSEVATAEVSTPAEELTATARLEEVTVTPGESLATIEEVVAVATAAPEVLATVPEELTTLPEETGTPVTELITQTLMIEEGSATLEPIFPISPVSTTGVVFHYRAISSRYSLNFTQAQIACLENNAVIASPEQLQAAYKQGYNQCDAGWLSDQTVRYPMVNPRERCFGDKDGFPGVRSYGVRKPEETYDVYCYIDCLNGKVFHATVADKFTYDEAVDYCLSHNAKIATTGQLYAAWKQGMDKCRAGWLSDGSVRYPIQSPRPSCGSGRAGVRTVYMNMDQTGYPDPESRYDVYCFREAIVPVVTEEPKIEKLTVPVILLDRVSETPEVEVETTVRPEEAEEGRTETFVVDTTGQPTITFGLTEETIATQVVPKVAVLPTEWATISLMSEPTTEAIPDTYLTTEEAEKFLETVTPTAEPEFTEVTPLPDIEISGEPSGVPSEEPSGVPSGEPFISGEPSGEPFVSGEPSGEPFISGEPSGEPFISGEPSGEPFVSGEPSGEPFVSGEPSGEPFVSGEPSGEPLVSGEPSGEPFVSGEPSGEPFVSGEPSGEPLVSGEPSGEPFVSGEPSEEPFISGEPSGEPLVSGEPSGEPFVSGEPSGEPFVSGEPSGEPLISGEPSGEPFVSGESSGEPLISGEPSGEPFISGEPSGEPFVSGEPSGIPDISGLPSGTSEISGEPSEIQVILIPPEDKEYPTIPSIFVEAGEGSIEEQISGIPVSSGDLDANGKLYDISGQPSGVPDGSGEPSGIPQIVIASSRIIDISKEPSGIPEGSGEPSGVPEVTGGPSGVDEVSGDLSGVHPISKEPSVVPYISGELPVMLLPLIPNISGDGSLPDVVVSTGPTDLELTWVKRKIPQEAGGEGDKVSSVSVDSATSGVTEMSVGSETVGVLKVTPATPITLSTVPPQISPEVVTIVAEPVIAEDVEKCEVGWVKFQGHCYKHFVDRQTWEAAEHQCRKHKAHLASIVTPEEQEFVNNHAQDYQWIGLNDKTIEGDFHWSDDSPLLYENWRPNQPDSFFNTGEDCVVMIWHENGQWNDVPCNYHLPYTCKKGTVACGQPPIVEHAKTFGKKRERFEINSLVRYQCKHGYLQRHFPNIKCKPDGQWEQPRIMCIDTATYNRRPQTRVDTSRPHPESSASYSSDP</sequence>
<feature type="disulfide bond" evidence="15">
    <location>
        <begin position="638"/>
        <end position="659"/>
    </location>
</feature>
<feature type="region of interest" description="Disordered" evidence="16">
    <location>
        <begin position="906"/>
        <end position="1168"/>
    </location>
</feature>
<evidence type="ECO:0000256" key="8">
    <source>
        <dbReference type="ARBA" id="ARBA00022974"/>
    </source>
</evidence>
<dbReference type="Gene3D" id="2.60.40.10">
    <property type="entry name" value="Immunoglobulins"/>
    <property type="match status" value="1"/>
</dbReference>
<evidence type="ECO:0000256" key="13">
    <source>
        <dbReference type="ARBA" id="ARBA00042947"/>
    </source>
</evidence>
<dbReference type="FunFam" id="3.10.100.10:FF:000003">
    <property type="entry name" value="Versican core protein"/>
    <property type="match status" value="1"/>
</dbReference>
<gene>
    <name evidence="22" type="ORF">chiPu_0004041</name>
</gene>
<dbReference type="EMBL" id="BEZZ01000093">
    <property type="protein sequence ID" value="GCC25630.1"/>
    <property type="molecule type" value="Genomic_DNA"/>
</dbReference>
<dbReference type="Gene3D" id="3.10.100.10">
    <property type="entry name" value="Mannose-Binding Protein A, subunit A"/>
    <property type="match status" value="5"/>
</dbReference>
<evidence type="ECO:0000256" key="17">
    <source>
        <dbReference type="SAM" id="SignalP"/>
    </source>
</evidence>
<feature type="domain" description="Link" evidence="21">
    <location>
        <begin position="592"/>
        <end position="687"/>
    </location>
</feature>
<feature type="chain" id="PRO_5019403106" description="Aggrecan core protein" evidence="17">
    <location>
        <begin position="17"/>
        <end position="1632"/>
    </location>
</feature>
<dbReference type="InterPro" id="IPR036179">
    <property type="entry name" value="Ig-like_dom_sf"/>
</dbReference>
<dbReference type="InterPro" id="IPR003599">
    <property type="entry name" value="Ig_sub"/>
</dbReference>
<evidence type="ECO:0000256" key="16">
    <source>
        <dbReference type="SAM" id="MobiDB-lite"/>
    </source>
</evidence>
<organism evidence="22 23">
    <name type="scientific">Chiloscyllium punctatum</name>
    <name type="common">Brownbanded bambooshark</name>
    <name type="synonym">Hemiscyllium punctatum</name>
    <dbReference type="NCBI Taxonomy" id="137246"/>
    <lineage>
        <taxon>Eukaryota</taxon>
        <taxon>Metazoa</taxon>
        <taxon>Chordata</taxon>
        <taxon>Craniata</taxon>
        <taxon>Vertebrata</taxon>
        <taxon>Chondrichthyes</taxon>
        <taxon>Elasmobranchii</taxon>
        <taxon>Galeomorphii</taxon>
        <taxon>Galeoidea</taxon>
        <taxon>Orectolobiformes</taxon>
        <taxon>Hemiscylliidae</taxon>
        <taxon>Chiloscyllium</taxon>
    </lineage>
</organism>
<dbReference type="PROSITE" id="PS01241">
    <property type="entry name" value="LINK_1"/>
    <property type="match status" value="2"/>
</dbReference>
<dbReference type="Pfam" id="PF07686">
    <property type="entry name" value="V-set"/>
    <property type="match status" value="1"/>
</dbReference>